<accession>A0A2P2JL18</accession>
<protein>
    <submittedName>
        <fullName evidence="1">Uncharacterized protein</fullName>
    </submittedName>
</protein>
<name>A0A2P2JL18_RHIMU</name>
<sequence>MLLEKFKVHGKFNNGVNEARIFVKLNCSFGKLYCFHGSERSYIVPHCWPWHKVYLRESLVLLTVLSKNKK</sequence>
<proteinExistence type="predicted"/>
<reference evidence="1" key="1">
    <citation type="submission" date="2018-02" db="EMBL/GenBank/DDBJ databases">
        <title>Rhizophora mucronata_Transcriptome.</title>
        <authorList>
            <person name="Meera S.P."/>
            <person name="Sreeshan A."/>
            <person name="Augustine A."/>
        </authorList>
    </citation>
    <scope>NUCLEOTIDE SEQUENCE</scope>
    <source>
        <tissue evidence="1">Leaf</tissue>
    </source>
</reference>
<dbReference type="EMBL" id="GGEC01013671">
    <property type="protein sequence ID" value="MBW94154.1"/>
    <property type="molecule type" value="Transcribed_RNA"/>
</dbReference>
<dbReference type="AlphaFoldDB" id="A0A2P2JL18"/>
<organism evidence="1">
    <name type="scientific">Rhizophora mucronata</name>
    <name type="common">Asiatic mangrove</name>
    <dbReference type="NCBI Taxonomy" id="61149"/>
    <lineage>
        <taxon>Eukaryota</taxon>
        <taxon>Viridiplantae</taxon>
        <taxon>Streptophyta</taxon>
        <taxon>Embryophyta</taxon>
        <taxon>Tracheophyta</taxon>
        <taxon>Spermatophyta</taxon>
        <taxon>Magnoliopsida</taxon>
        <taxon>eudicotyledons</taxon>
        <taxon>Gunneridae</taxon>
        <taxon>Pentapetalae</taxon>
        <taxon>rosids</taxon>
        <taxon>fabids</taxon>
        <taxon>Malpighiales</taxon>
        <taxon>Rhizophoraceae</taxon>
        <taxon>Rhizophora</taxon>
    </lineage>
</organism>
<evidence type="ECO:0000313" key="1">
    <source>
        <dbReference type="EMBL" id="MBW94154.1"/>
    </source>
</evidence>